<dbReference type="EMBL" id="WQMT02000009">
    <property type="protein sequence ID" value="KAG9218883.1"/>
    <property type="molecule type" value="Genomic_DNA"/>
</dbReference>
<evidence type="ECO:0000313" key="2">
    <source>
        <dbReference type="Proteomes" id="UP000824881"/>
    </source>
</evidence>
<keyword evidence="2" id="KW-1185">Reference proteome</keyword>
<organism evidence="1 2">
    <name type="scientific">Pleurotus cornucopiae</name>
    <name type="common">Cornucopia mushroom</name>
    <dbReference type="NCBI Taxonomy" id="5321"/>
    <lineage>
        <taxon>Eukaryota</taxon>
        <taxon>Fungi</taxon>
        <taxon>Dikarya</taxon>
        <taxon>Basidiomycota</taxon>
        <taxon>Agaricomycotina</taxon>
        <taxon>Agaricomycetes</taxon>
        <taxon>Agaricomycetidae</taxon>
        <taxon>Agaricales</taxon>
        <taxon>Pleurotineae</taxon>
        <taxon>Pleurotaceae</taxon>
        <taxon>Pleurotus</taxon>
    </lineage>
</organism>
<dbReference type="Proteomes" id="UP000824881">
    <property type="component" value="Unassembled WGS sequence"/>
</dbReference>
<sequence>MTSSVPVDDDSIDAETLQAQIDMSLSFAQDLVTSWIKPSNKMAPRSTRNIEDELKEYMRRPPRLGVGAPIPGSAGTSRDAARLKQQLTSKGGKKRAADDMMDRNKKGDSDDDGEESRAHAIRKKVKISDHDSINKVHMAAPKSAPRPPPQIPTKPPGSPRPTAGATNLGIPDTPSRPKQKKKKYGGNARMRSPSPASQHPASCLEGKSNRSPENARDIVDHAMRSPINGKANLSTAKASSSADTSPEKLQGPTNNRGTAPITPVPASVLAGKSKDLSSMLRRPLLNLDGPPVGSDDEGDGPGPESPSKKRRRRRKKKTHTNPAMS</sequence>
<comment type="caution">
    <text evidence="1">The sequence shown here is derived from an EMBL/GenBank/DDBJ whole genome shotgun (WGS) entry which is preliminary data.</text>
</comment>
<protein>
    <submittedName>
        <fullName evidence="1">Uncharacterized protein</fullName>
    </submittedName>
</protein>
<proteinExistence type="predicted"/>
<reference evidence="1 2" key="1">
    <citation type="journal article" date="2021" name="Appl. Environ. Microbiol.">
        <title>Genetic linkage and physical mapping for an oyster mushroom Pleurotus cornucopiae and QTL analysis for the trait cap color.</title>
        <authorList>
            <person name="Zhang Y."/>
            <person name="Gao W."/>
            <person name="Sonnenberg A."/>
            <person name="Chen Q."/>
            <person name="Zhang J."/>
            <person name="Huang C."/>
        </authorList>
    </citation>
    <scope>NUCLEOTIDE SEQUENCE [LARGE SCALE GENOMIC DNA]</scope>
    <source>
        <strain evidence="1">CCMSSC00406</strain>
    </source>
</reference>
<name>A0ACB7IMT9_PLECO</name>
<accession>A0ACB7IMT9</accession>
<evidence type="ECO:0000313" key="1">
    <source>
        <dbReference type="EMBL" id="KAG9218883.1"/>
    </source>
</evidence>
<gene>
    <name evidence="1" type="ORF">CCMSSC00406_0001003</name>
</gene>